<accession>A0A9Q0HBE7</accession>
<sequence>MSATYESGDQFMEQQWEIGIRQSMTTACNTWDAQVFPRGLSDLFLSVSRIGATIGGDVVHKSGSISASASAMVGCKQVMTKAMEQGNPAVRSHPAKTMPSIEGVGGHDEAVSTPVLPLYVSDGKQVVELICLNQALPAVNLMVFAVVMYAMFLHVTGEKEGASDPIIGVGGRWGYENAFVPVLTVYMFDEGSRALALVEDLRLD</sequence>
<reference evidence="1" key="1">
    <citation type="journal article" date="2023" name="Plant J.">
        <title>The genome of the king protea, Protea cynaroides.</title>
        <authorList>
            <person name="Chang J."/>
            <person name="Duong T.A."/>
            <person name="Schoeman C."/>
            <person name="Ma X."/>
            <person name="Roodt D."/>
            <person name="Barker N."/>
            <person name="Li Z."/>
            <person name="Van de Peer Y."/>
            <person name="Mizrachi E."/>
        </authorList>
    </citation>
    <scope>NUCLEOTIDE SEQUENCE</scope>
    <source>
        <tissue evidence="1">Young leaves</tissue>
    </source>
</reference>
<dbReference type="Proteomes" id="UP001141806">
    <property type="component" value="Unassembled WGS sequence"/>
</dbReference>
<name>A0A9Q0HBE7_9MAGN</name>
<gene>
    <name evidence="1" type="ORF">NE237_022997</name>
</gene>
<comment type="caution">
    <text evidence="1">The sequence shown here is derived from an EMBL/GenBank/DDBJ whole genome shotgun (WGS) entry which is preliminary data.</text>
</comment>
<evidence type="ECO:0000313" key="2">
    <source>
        <dbReference type="Proteomes" id="UP001141806"/>
    </source>
</evidence>
<dbReference type="AlphaFoldDB" id="A0A9Q0HBE7"/>
<keyword evidence="2" id="KW-1185">Reference proteome</keyword>
<proteinExistence type="predicted"/>
<evidence type="ECO:0000313" key="1">
    <source>
        <dbReference type="EMBL" id="KAJ4963058.1"/>
    </source>
</evidence>
<protein>
    <submittedName>
        <fullName evidence="1">Uncharacterized protein</fullName>
    </submittedName>
</protein>
<organism evidence="1 2">
    <name type="scientific">Protea cynaroides</name>
    <dbReference type="NCBI Taxonomy" id="273540"/>
    <lineage>
        <taxon>Eukaryota</taxon>
        <taxon>Viridiplantae</taxon>
        <taxon>Streptophyta</taxon>
        <taxon>Embryophyta</taxon>
        <taxon>Tracheophyta</taxon>
        <taxon>Spermatophyta</taxon>
        <taxon>Magnoliopsida</taxon>
        <taxon>Proteales</taxon>
        <taxon>Proteaceae</taxon>
        <taxon>Protea</taxon>
    </lineage>
</organism>
<dbReference type="EMBL" id="JAMYWD010000008">
    <property type="protein sequence ID" value="KAJ4963058.1"/>
    <property type="molecule type" value="Genomic_DNA"/>
</dbReference>